<dbReference type="EMBL" id="PKQE01000002">
    <property type="protein sequence ID" value="PLC42718.1"/>
    <property type="molecule type" value="Genomic_DNA"/>
</dbReference>
<dbReference type="CDD" id="cd00077">
    <property type="entry name" value="HDc"/>
    <property type="match status" value="1"/>
</dbReference>
<dbReference type="Proteomes" id="UP000234456">
    <property type="component" value="Unassembled WGS sequence"/>
</dbReference>
<keyword evidence="1" id="KW-0472">Membrane</keyword>
<keyword evidence="1" id="KW-1133">Transmembrane helix</keyword>
<dbReference type="Gene3D" id="3.30.450.40">
    <property type="match status" value="1"/>
</dbReference>
<gene>
    <name evidence="4" type="ORF">C0Q88_12310</name>
</gene>
<reference evidence="4 5" key="1">
    <citation type="submission" date="2017-12" db="EMBL/GenBank/DDBJ databases">
        <title>Draft genome sequence of Ralstonia pickettii 52.</title>
        <authorList>
            <person name="Zheng B."/>
        </authorList>
    </citation>
    <scope>NUCLEOTIDE SEQUENCE [LARGE SCALE GENOMIC DNA]</scope>
    <source>
        <strain evidence="4 5">52</strain>
    </source>
</reference>
<dbReference type="Gene3D" id="3.30.450.20">
    <property type="entry name" value="PAS domain"/>
    <property type="match status" value="2"/>
</dbReference>
<evidence type="ECO:0000259" key="3">
    <source>
        <dbReference type="PROSITE" id="PS51832"/>
    </source>
</evidence>
<dbReference type="SUPFAM" id="SSF109604">
    <property type="entry name" value="HD-domain/PDEase-like"/>
    <property type="match status" value="2"/>
</dbReference>
<dbReference type="SMART" id="SM00304">
    <property type="entry name" value="HAMP"/>
    <property type="match status" value="1"/>
</dbReference>
<dbReference type="InterPro" id="IPR037522">
    <property type="entry name" value="HD_GYP_dom"/>
</dbReference>
<dbReference type="InterPro" id="IPR003607">
    <property type="entry name" value="HD/PDEase_dom"/>
</dbReference>
<evidence type="ECO:0000256" key="1">
    <source>
        <dbReference type="SAM" id="Phobius"/>
    </source>
</evidence>
<accession>A0A2N4TSL2</accession>
<proteinExistence type="predicted"/>
<protein>
    <submittedName>
        <fullName evidence="4">Phosphohydrolase</fullName>
    </submittedName>
</protein>
<dbReference type="GO" id="GO:0007165">
    <property type="term" value="P:signal transduction"/>
    <property type="evidence" value="ECO:0007669"/>
    <property type="project" value="InterPro"/>
</dbReference>
<dbReference type="SMART" id="SM00471">
    <property type="entry name" value="HDc"/>
    <property type="match status" value="1"/>
</dbReference>
<dbReference type="PANTHER" id="PTHR45228">
    <property type="entry name" value="CYCLIC DI-GMP PHOSPHODIESTERASE TM_0186-RELATED"/>
    <property type="match status" value="1"/>
</dbReference>
<sequence>MQMRRRYPLHVHLWVLFGALVLVLGALICGIHFLMSKAERERAATEATHRISRETLDEVQDLFAPAQMAVKLVSHSSLADAASNDERLERLALVRDALDTSPVLQSLYVGYDDGSFFYVRPLREAADRDVFKAPIQAAYVVRTVERDGNAARGKLTFLDAGLTVVKTVDASDFAERFDPRQRPWYVSAISKGGLIRTEPYMFFSDRQAGATLAVPTASRRAVVGGDVRLDLLGRMLARKETVERGLLALLDANGQVIAIDRPPPASASAPDTILSGLLAAPADYGLPVLTQLAANLRTPGASSTDHALISAGGEAWYTSTDQLTPTGGTPLFLISAVPQDELLKDARRQAWLGIGATGLVILFSLPLIWWSARRIARPMEALADGMDAIRHFDFQQPIAVRSSISEVSALGETSEHMRQTIQRFLTIVQAVSAEARLEQLLPVLLRKVLNAAGGRAGVLYLANDDALNARVALDRAGNDVASMIAPAGQDQALPLIRFTAGAMTPRAGVLTLEDIRAAGLTPLAADAPCHAAAVPLVTRAHELQGVILVLRDTPIEPAQLAFVGMLANLCAGALEVRELSEAQRKLFDAFIQVMAGAIDAKSPHTGGHCGRVPELAKMLAHAACDATDGPYKAFQMTEAQWHALHVAAWLHDCGKVTTPEYVIDKATKLETLYDRIHEVRMRFEVLKRDAEIACLRAIAVGENPDIAQHRRDTELAALDDDFSFVATCNQGGEFMDAPQKERLLRIATRTWTRTLDDRLGISQEELARKARHPAALLPAEEPLLADKPEHVIERTAHDTIAPDNPWGFKLKTPAHLYDRGELHNLMVSRGTLSEEERFKIEDHIVQTQIMLSRMPFPKALRDVPEIAGNHHEKMDGTGYPRRLRREQMSPLARMMAIADVFEALTAADRPYKKAKTLSESVRIMAMARDQQHIDPELFDLFLSSGVYLRYAERFMQPEQIDVVNVAQYMSGAAVDRQSAA</sequence>
<dbReference type="PROSITE" id="PS50885">
    <property type="entry name" value="HAMP"/>
    <property type="match status" value="1"/>
</dbReference>
<dbReference type="GO" id="GO:0016020">
    <property type="term" value="C:membrane"/>
    <property type="evidence" value="ECO:0007669"/>
    <property type="project" value="InterPro"/>
</dbReference>
<dbReference type="PROSITE" id="PS51832">
    <property type="entry name" value="HD_GYP"/>
    <property type="match status" value="1"/>
</dbReference>
<evidence type="ECO:0000259" key="2">
    <source>
        <dbReference type="PROSITE" id="PS50885"/>
    </source>
</evidence>
<evidence type="ECO:0000313" key="5">
    <source>
        <dbReference type="Proteomes" id="UP000234456"/>
    </source>
</evidence>
<evidence type="ECO:0000313" key="4">
    <source>
        <dbReference type="EMBL" id="PLC42718.1"/>
    </source>
</evidence>
<name>A0A2N4TSL2_RALPI</name>
<dbReference type="GO" id="GO:0008081">
    <property type="term" value="F:phosphoric diester hydrolase activity"/>
    <property type="evidence" value="ECO:0007669"/>
    <property type="project" value="UniProtKB-ARBA"/>
</dbReference>
<dbReference type="Pfam" id="PF13487">
    <property type="entry name" value="HD_5"/>
    <property type="match status" value="1"/>
</dbReference>
<feature type="domain" description="HD-GYP" evidence="3">
    <location>
        <begin position="759"/>
        <end position="957"/>
    </location>
</feature>
<feature type="domain" description="HAMP" evidence="2">
    <location>
        <begin position="373"/>
        <end position="426"/>
    </location>
</feature>
<comment type="caution">
    <text evidence="4">The sequence shown here is derived from an EMBL/GenBank/DDBJ whole genome shotgun (WGS) entry which is preliminary data.</text>
</comment>
<dbReference type="Gene3D" id="6.10.340.10">
    <property type="match status" value="1"/>
</dbReference>
<dbReference type="InterPro" id="IPR003660">
    <property type="entry name" value="HAMP_dom"/>
</dbReference>
<feature type="transmembrane region" description="Helical" evidence="1">
    <location>
        <begin position="12"/>
        <end position="34"/>
    </location>
</feature>
<feature type="transmembrane region" description="Helical" evidence="1">
    <location>
        <begin position="350"/>
        <end position="370"/>
    </location>
</feature>
<organism evidence="4 5">
    <name type="scientific">Ralstonia pickettii</name>
    <name type="common">Burkholderia pickettii</name>
    <dbReference type="NCBI Taxonomy" id="329"/>
    <lineage>
        <taxon>Bacteria</taxon>
        <taxon>Pseudomonadati</taxon>
        <taxon>Pseudomonadota</taxon>
        <taxon>Betaproteobacteria</taxon>
        <taxon>Burkholderiales</taxon>
        <taxon>Burkholderiaceae</taxon>
        <taxon>Ralstonia</taxon>
    </lineage>
</organism>
<keyword evidence="1" id="KW-0812">Transmembrane</keyword>
<dbReference type="RefSeq" id="WP_102065776.1">
    <property type="nucleotide sequence ID" value="NZ_PKQE01000002.1"/>
</dbReference>
<dbReference type="InterPro" id="IPR052020">
    <property type="entry name" value="Cyclic_di-GMP/3'3'-cGAMP_PDE"/>
</dbReference>
<keyword evidence="4" id="KW-0378">Hydrolase</keyword>
<dbReference type="AlphaFoldDB" id="A0A2N4TSL2"/>
<dbReference type="InterPro" id="IPR029016">
    <property type="entry name" value="GAF-like_dom_sf"/>
</dbReference>
<dbReference type="OrthoDB" id="9774747at2"/>
<dbReference type="Gene3D" id="1.10.3210.10">
    <property type="entry name" value="Hypothetical protein af1432"/>
    <property type="match status" value="2"/>
</dbReference>
<dbReference type="SUPFAM" id="SSF55781">
    <property type="entry name" value="GAF domain-like"/>
    <property type="match status" value="1"/>
</dbReference>
<dbReference type="PANTHER" id="PTHR45228:SF5">
    <property type="entry name" value="CYCLIC DI-GMP PHOSPHODIESTERASE VC_1348-RELATED"/>
    <property type="match status" value="1"/>
</dbReference>